<evidence type="ECO:0000256" key="3">
    <source>
        <dbReference type="ARBA" id="ARBA00022884"/>
    </source>
</evidence>
<dbReference type="PATRIC" id="fig|186490.8.peg.516"/>
<dbReference type="InterPro" id="IPR006027">
    <property type="entry name" value="NusB_RsmB_TIM44"/>
</dbReference>
<dbReference type="NCBIfam" id="TIGR01951">
    <property type="entry name" value="nusB"/>
    <property type="match status" value="1"/>
</dbReference>
<sequence length="139" mass="16055">MKRTNRRRTRECAVQALYSWQLSHNDILDIEVQFLAEQNTQGIDLAYFHELYYGTAIKAKVLDQLMAPYLLRPLDQLGHIERAVLRIALYELSNSKDVPYRVAINEAIELAKTFGAEDSYKFINGVLENTAPKIRPDKK</sequence>
<gene>
    <name evidence="6 8" type="primary">nusB</name>
    <name evidence="8" type="ORF">AB162_548</name>
</gene>
<dbReference type="AlphaFoldDB" id="A0A0K2BLR2"/>
<dbReference type="Pfam" id="PF01029">
    <property type="entry name" value="NusB"/>
    <property type="match status" value="1"/>
</dbReference>
<keyword evidence="9" id="KW-1185">Reference proteome</keyword>
<dbReference type="HAMAP" id="MF_00073">
    <property type="entry name" value="NusB"/>
    <property type="match status" value="1"/>
</dbReference>
<dbReference type="KEGG" id="bcig:AB162_548"/>
<dbReference type="Gene3D" id="1.10.940.10">
    <property type="entry name" value="NusB-like"/>
    <property type="match status" value="1"/>
</dbReference>
<dbReference type="FunFam" id="1.10.940.10:FF:000001">
    <property type="entry name" value="Transcription antitermination factor NusB"/>
    <property type="match status" value="1"/>
</dbReference>
<reference evidence="8 9" key="1">
    <citation type="submission" date="2015-06" db="EMBL/GenBank/DDBJ databases">
        <title>Lineage-specific patterns of genome deterioration in obligate symbionts.</title>
        <authorList>
            <person name="Bennett G.M."/>
            <person name="McCutcheon J.P."/>
            <person name="McDonald B.R."/>
            <person name="Moran N.A."/>
        </authorList>
    </citation>
    <scope>NUCLEOTIDE SEQUENCE [LARGE SCALE GENOMIC DNA]</scope>
    <source>
        <strain evidence="8 9">B-GSS</strain>
    </source>
</reference>
<evidence type="ECO:0000256" key="1">
    <source>
        <dbReference type="ARBA" id="ARBA00005952"/>
    </source>
</evidence>
<name>A0A0K2BLR2_9GAMM</name>
<dbReference type="EMBL" id="CP011787">
    <property type="protein sequence ID" value="AKZ66127.1"/>
    <property type="molecule type" value="Genomic_DNA"/>
</dbReference>
<evidence type="ECO:0000313" key="8">
    <source>
        <dbReference type="EMBL" id="AKZ66127.1"/>
    </source>
</evidence>
<keyword evidence="5 6" id="KW-0804">Transcription</keyword>
<dbReference type="InterPro" id="IPR011605">
    <property type="entry name" value="NusB_fam"/>
</dbReference>
<comment type="similarity">
    <text evidence="1 6">Belongs to the NusB family.</text>
</comment>
<feature type="domain" description="NusB/RsmB/TIM44" evidence="7">
    <location>
        <begin position="8"/>
        <end position="130"/>
    </location>
</feature>
<proteinExistence type="inferred from homology"/>
<dbReference type="OrthoDB" id="9789556at2"/>
<accession>A0A0K2BLR2</accession>
<dbReference type="InterPro" id="IPR035926">
    <property type="entry name" value="NusB-like_sf"/>
</dbReference>
<protein>
    <recommendedName>
        <fullName evidence="6">Transcription antitermination protein NusB</fullName>
    </recommendedName>
    <alternativeName>
        <fullName evidence="6">Antitermination factor NusB</fullName>
    </alternativeName>
</protein>
<dbReference type="SUPFAM" id="SSF48013">
    <property type="entry name" value="NusB-like"/>
    <property type="match status" value="1"/>
</dbReference>
<evidence type="ECO:0000256" key="6">
    <source>
        <dbReference type="HAMAP-Rule" id="MF_00073"/>
    </source>
</evidence>
<keyword evidence="2 6" id="KW-0889">Transcription antitermination</keyword>
<dbReference type="Proteomes" id="UP000056466">
    <property type="component" value="Chromosome"/>
</dbReference>
<dbReference type="CDD" id="cd00619">
    <property type="entry name" value="Terminator_NusB"/>
    <property type="match status" value="1"/>
</dbReference>
<keyword evidence="3 6" id="KW-0694">RNA-binding</keyword>
<evidence type="ECO:0000256" key="5">
    <source>
        <dbReference type="ARBA" id="ARBA00023163"/>
    </source>
</evidence>
<organism evidence="8 9">
    <name type="scientific">Candidatus Palibaumannia cicadellinicola</name>
    <dbReference type="NCBI Taxonomy" id="186490"/>
    <lineage>
        <taxon>Bacteria</taxon>
        <taxon>Pseudomonadati</taxon>
        <taxon>Pseudomonadota</taxon>
        <taxon>Gammaproteobacteria</taxon>
        <taxon>Candidatus Palibaumannia</taxon>
    </lineage>
</organism>
<dbReference type="RefSeq" id="WP_053097276.1">
    <property type="nucleotide sequence ID" value="NZ_CP011787.1"/>
</dbReference>
<evidence type="ECO:0000256" key="4">
    <source>
        <dbReference type="ARBA" id="ARBA00023015"/>
    </source>
</evidence>
<evidence type="ECO:0000313" key="9">
    <source>
        <dbReference type="Proteomes" id="UP000056466"/>
    </source>
</evidence>
<keyword evidence="4 6" id="KW-0805">Transcription regulation</keyword>
<dbReference type="PANTHER" id="PTHR11078:SF3">
    <property type="entry name" value="ANTITERMINATION NUSB DOMAIN-CONTAINING PROTEIN"/>
    <property type="match status" value="1"/>
</dbReference>
<dbReference type="GO" id="GO:0003723">
    <property type="term" value="F:RNA binding"/>
    <property type="evidence" value="ECO:0007669"/>
    <property type="project" value="UniProtKB-UniRule"/>
</dbReference>
<dbReference type="GO" id="GO:0031564">
    <property type="term" value="P:transcription antitermination"/>
    <property type="evidence" value="ECO:0007669"/>
    <property type="project" value="UniProtKB-KW"/>
</dbReference>
<dbReference type="PANTHER" id="PTHR11078">
    <property type="entry name" value="N UTILIZATION SUBSTANCE PROTEIN B-RELATED"/>
    <property type="match status" value="1"/>
</dbReference>
<dbReference type="GO" id="GO:0005829">
    <property type="term" value="C:cytosol"/>
    <property type="evidence" value="ECO:0007669"/>
    <property type="project" value="TreeGrafter"/>
</dbReference>
<dbReference type="GO" id="GO:0006353">
    <property type="term" value="P:DNA-templated transcription termination"/>
    <property type="evidence" value="ECO:0007669"/>
    <property type="project" value="UniProtKB-UniRule"/>
</dbReference>
<comment type="function">
    <text evidence="6">Involved in transcription antitermination. Required for transcription of ribosomal RNA (rRNA) genes. Binds specifically to the boxA antiterminator sequence of the ribosomal RNA (rrn) operons.</text>
</comment>
<evidence type="ECO:0000259" key="7">
    <source>
        <dbReference type="Pfam" id="PF01029"/>
    </source>
</evidence>
<evidence type="ECO:0000256" key="2">
    <source>
        <dbReference type="ARBA" id="ARBA00022814"/>
    </source>
</evidence>